<reference evidence="1" key="1">
    <citation type="submission" date="2016-11" db="EMBL/GenBank/DDBJ databases">
        <title>The genome of Nicotiana attenuata.</title>
        <authorList>
            <person name="Xu S."/>
            <person name="Brockmoeller T."/>
            <person name="Gaquerel E."/>
            <person name="Navarro A."/>
            <person name="Kuhl H."/>
            <person name="Gase K."/>
            <person name="Ling Z."/>
            <person name="Zhou W."/>
            <person name="Kreitzer C."/>
            <person name="Stanke M."/>
            <person name="Tang H."/>
            <person name="Lyons E."/>
            <person name="Pandey P."/>
            <person name="Pandey S.P."/>
            <person name="Timmermann B."/>
            <person name="Baldwin I.T."/>
        </authorList>
    </citation>
    <scope>NUCLEOTIDE SEQUENCE [LARGE SCALE GENOMIC DNA]</scope>
    <source>
        <strain evidence="1">UT</strain>
    </source>
</reference>
<accession>A0A314LC16</accession>
<evidence type="ECO:0000313" key="1">
    <source>
        <dbReference type="EMBL" id="OIT39148.1"/>
    </source>
</evidence>
<name>A0A314LC16_NICAT</name>
<gene>
    <name evidence="1" type="ORF">A4A49_02933</name>
</gene>
<dbReference type="Proteomes" id="UP000187609">
    <property type="component" value="Unassembled WGS sequence"/>
</dbReference>
<protein>
    <submittedName>
        <fullName evidence="1">Uncharacterized protein</fullName>
    </submittedName>
</protein>
<proteinExistence type="predicted"/>
<keyword evidence="2" id="KW-1185">Reference proteome</keyword>
<comment type="caution">
    <text evidence="1">The sequence shown here is derived from an EMBL/GenBank/DDBJ whole genome shotgun (WGS) entry which is preliminary data.</text>
</comment>
<dbReference type="EMBL" id="MJEQ01000136">
    <property type="protein sequence ID" value="OIT39148.1"/>
    <property type="molecule type" value="Genomic_DNA"/>
</dbReference>
<organism evidence="1 2">
    <name type="scientific">Nicotiana attenuata</name>
    <name type="common">Coyote tobacco</name>
    <dbReference type="NCBI Taxonomy" id="49451"/>
    <lineage>
        <taxon>Eukaryota</taxon>
        <taxon>Viridiplantae</taxon>
        <taxon>Streptophyta</taxon>
        <taxon>Embryophyta</taxon>
        <taxon>Tracheophyta</taxon>
        <taxon>Spermatophyta</taxon>
        <taxon>Magnoliopsida</taxon>
        <taxon>eudicotyledons</taxon>
        <taxon>Gunneridae</taxon>
        <taxon>Pentapetalae</taxon>
        <taxon>asterids</taxon>
        <taxon>lamiids</taxon>
        <taxon>Solanales</taxon>
        <taxon>Solanaceae</taxon>
        <taxon>Nicotianoideae</taxon>
        <taxon>Nicotianeae</taxon>
        <taxon>Nicotiana</taxon>
    </lineage>
</organism>
<evidence type="ECO:0000313" key="2">
    <source>
        <dbReference type="Proteomes" id="UP000187609"/>
    </source>
</evidence>
<dbReference type="Gramene" id="OIT39148">
    <property type="protein sequence ID" value="OIT39148"/>
    <property type="gene ID" value="A4A49_02933"/>
</dbReference>
<dbReference type="AlphaFoldDB" id="A0A314LC16"/>
<sequence length="96" mass="11021">MSYQRVPSDGYSRYLSYPLFHSKSMSVIPLEETCRKKVVTHRMTLLCPVAPFSLSQMYFLLINDLIISAALEPTLCICIGTVELDACFWHSKWVDN</sequence>